<evidence type="ECO:0000256" key="1">
    <source>
        <dbReference type="ARBA" id="ARBA00022679"/>
    </source>
</evidence>
<dbReference type="EC" id="2.5.1.17" evidence="4"/>
<keyword evidence="7" id="KW-1185">Reference proteome</keyword>
<comment type="catalytic activity">
    <reaction evidence="4">
        <text>2 cob(II)yrinate a,c diamide + reduced [electron-transfer flavoprotein] + 2 ATP = 2 adenosylcob(III)yrinate a,c-diamide + 2 triphosphate + oxidized [electron-transfer flavoprotein] + 3 H(+)</text>
        <dbReference type="Rhea" id="RHEA:11528"/>
        <dbReference type="Rhea" id="RHEA-COMP:10685"/>
        <dbReference type="Rhea" id="RHEA-COMP:10686"/>
        <dbReference type="ChEBI" id="CHEBI:15378"/>
        <dbReference type="ChEBI" id="CHEBI:18036"/>
        <dbReference type="ChEBI" id="CHEBI:30616"/>
        <dbReference type="ChEBI" id="CHEBI:57692"/>
        <dbReference type="ChEBI" id="CHEBI:58307"/>
        <dbReference type="ChEBI" id="CHEBI:58503"/>
        <dbReference type="ChEBI" id="CHEBI:58537"/>
        <dbReference type="EC" id="2.5.1.17"/>
    </reaction>
</comment>
<comment type="catalytic activity">
    <reaction evidence="4">
        <text>2 cob(II)alamin + reduced [electron-transfer flavoprotein] + 2 ATP = 2 adenosylcob(III)alamin + 2 triphosphate + oxidized [electron-transfer flavoprotein] + 3 H(+)</text>
        <dbReference type="Rhea" id="RHEA:28671"/>
        <dbReference type="Rhea" id="RHEA-COMP:10685"/>
        <dbReference type="Rhea" id="RHEA-COMP:10686"/>
        <dbReference type="ChEBI" id="CHEBI:15378"/>
        <dbReference type="ChEBI" id="CHEBI:16304"/>
        <dbReference type="ChEBI" id="CHEBI:18036"/>
        <dbReference type="ChEBI" id="CHEBI:18408"/>
        <dbReference type="ChEBI" id="CHEBI:30616"/>
        <dbReference type="ChEBI" id="CHEBI:57692"/>
        <dbReference type="ChEBI" id="CHEBI:58307"/>
        <dbReference type="EC" id="2.5.1.17"/>
    </reaction>
</comment>
<dbReference type="Pfam" id="PF01923">
    <property type="entry name" value="Cob_adeno_trans"/>
    <property type="match status" value="1"/>
</dbReference>
<dbReference type="PANTHER" id="PTHR12213">
    <property type="entry name" value="CORRINOID ADENOSYLTRANSFERASE"/>
    <property type="match status" value="1"/>
</dbReference>
<keyword evidence="2 4" id="KW-0547">Nucleotide-binding</keyword>
<dbReference type="NCBIfam" id="TIGR00636">
    <property type="entry name" value="PduO_Nterm"/>
    <property type="match status" value="1"/>
</dbReference>
<keyword evidence="3 4" id="KW-0067">ATP-binding</keyword>
<evidence type="ECO:0000313" key="6">
    <source>
        <dbReference type="EMBL" id="CAL1239974.1"/>
    </source>
</evidence>
<accession>A0ABM9NH88</accession>
<dbReference type="GO" id="GO:0016740">
    <property type="term" value="F:transferase activity"/>
    <property type="evidence" value="ECO:0007669"/>
    <property type="project" value="UniProtKB-KW"/>
</dbReference>
<name>A0ABM9NH88_9GAMM</name>
<dbReference type="PANTHER" id="PTHR12213:SF0">
    <property type="entry name" value="CORRINOID ADENOSYLTRANSFERASE MMAB"/>
    <property type="match status" value="1"/>
</dbReference>
<comment type="similarity">
    <text evidence="4">Belongs to the Cob(I)alamin adenosyltransferase family.</text>
</comment>
<sequence length="189" mass="20518">MGHRLTKIYTRTGDAGTTGLGDGRRVDKDAPRVAAYGDLDELNSQLGLVLAQAGVPEEPARCLREIQQLLFDLGGDLCIPGRHSLTEAQLEWLERWLDHFNAQLPPLAEFLLPGGGPAAASCHVARAVCRRAERTLTALAKVEAVPPLALAFVNRLSDFLFVVARVLAQASGEHDTLWQPGRPEAPMPR</sequence>
<dbReference type="InterPro" id="IPR016030">
    <property type="entry name" value="CblAdoTrfase-like"/>
</dbReference>
<gene>
    <name evidence="6" type="primary">cobO</name>
    <name evidence="6" type="ORF">MECH1_V1_1198</name>
</gene>
<dbReference type="InterPro" id="IPR029499">
    <property type="entry name" value="PduO-typ"/>
</dbReference>
<dbReference type="InterPro" id="IPR036451">
    <property type="entry name" value="CblAdoTrfase-like_sf"/>
</dbReference>
<evidence type="ECO:0000259" key="5">
    <source>
        <dbReference type="Pfam" id="PF01923"/>
    </source>
</evidence>
<organism evidence="6 7">
    <name type="scientific">Candidatus Methylocalor cossyra</name>
    <dbReference type="NCBI Taxonomy" id="3108543"/>
    <lineage>
        <taxon>Bacteria</taxon>
        <taxon>Pseudomonadati</taxon>
        <taxon>Pseudomonadota</taxon>
        <taxon>Gammaproteobacteria</taxon>
        <taxon>Methylococcales</taxon>
        <taxon>Methylococcaceae</taxon>
        <taxon>Candidatus Methylocalor</taxon>
    </lineage>
</organism>
<evidence type="ECO:0000256" key="3">
    <source>
        <dbReference type="ARBA" id="ARBA00022840"/>
    </source>
</evidence>
<dbReference type="RefSeq" id="WP_348759495.1">
    <property type="nucleotide sequence ID" value="NZ_OZ026884.1"/>
</dbReference>
<evidence type="ECO:0000256" key="4">
    <source>
        <dbReference type="RuleBase" id="RU366026"/>
    </source>
</evidence>
<feature type="domain" description="Cobalamin adenosyltransferase-like" evidence="5">
    <location>
        <begin position="8"/>
        <end position="166"/>
    </location>
</feature>
<dbReference type="Proteomes" id="UP001497493">
    <property type="component" value="Chromosome"/>
</dbReference>
<keyword evidence="4" id="KW-0169">Cobalamin biosynthesis</keyword>
<comment type="pathway">
    <text evidence="4">Cofactor biosynthesis; adenosylcobalamin biosynthesis; adenosylcobalamin from cob(II)yrinate a,c-diamide: step 2/7.</text>
</comment>
<proteinExistence type="inferred from homology"/>
<dbReference type="EMBL" id="OZ026884">
    <property type="protein sequence ID" value="CAL1239974.1"/>
    <property type="molecule type" value="Genomic_DNA"/>
</dbReference>
<evidence type="ECO:0000256" key="2">
    <source>
        <dbReference type="ARBA" id="ARBA00022741"/>
    </source>
</evidence>
<evidence type="ECO:0000313" key="7">
    <source>
        <dbReference type="Proteomes" id="UP001497493"/>
    </source>
</evidence>
<keyword evidence="1 4" id="KW-0808">Transferase</keyword>
<dbReference type="Gene3D" id="1.20.1200.10">
    <property type="entry name" value="Cobalamin adenosyltransferase-like"/>
    <property type="match status" value="1"/>
</dbReference>
<reference evidence="6 7" key="1">
    <citation type="submission" date="2024-04" db="EMBL/GenBank/DDBJ databases">
        <authorList>
            <person name="Cremers G."/>
        </authorList>
    </citation>
    <scope>NUCLEOTIDE SEQUENCE [LARGE SCALE GENOMIC DNA]</scope>
    <source>
        <strain evidence="6">MeCH1-AG</strain>
    </source>
</reference>
<protein>
    <recommendedName>
        <fullName evidence="4">Corrinoid adenosyltransferase</fullName>
        <ecNumber evidence="4">2.5.1.17</ecNumber>
    </recommendedName>
    <alternativeName>
        <fullName evidence="4">Cob(II)alamin adenosyltransferase</fullName>
    </alternativeName>
    <alternativeName>
        <fullName evidence="4">Cob(II)yrinic acid a,c-diamide adenosyltransferase</fullName>
    </alternativeName>
    <alternativeName>
        <fullName evidence="4">Cobinamide/cobalamin adenosyltransferase</fullName>
    </alternativeName>
</protein>
<dbReference type="SUPFAM" id="SSF89028">
    <property type="entry name" value="Cobalamin adenosyltransferase-like"/>
    <property type="match status" value="1"/>
</dbReference>